<dbReference type="EMBL" id="FOSB01000003">
    <property type="protein sequence ID" value="SFJ70104.1"/>
    <property type="molecule type" value="Genomic_DNA"/>
</dbReference>
<dbReference type="RefSeq" id="WP_075035965.1">
    <property type="nucleotide sequence ID" value="NZ_FOSB01000003.1"/>
</dbReference>
<reference evidence="3" key="1">
    <citation type="submission" date="2016-10" db="EMBL/GenBank/DDBJ databases">
        <authorList>
            <person name="Varghese N."/>
            <person name="Submissions S."/>
        </authorList>
    </citation>
    <scope>NUCLEOTIDE SEQUENCE [LARGE SCALE GENOMIC DNA]</scope>
    <source>
        <strain evidence="3">CGMCC 1.3704</strain>
    </source>
</reference>
<evidence type="ECO:0000256" key="1">
    <source>
        <dbReference type="SAM" id="Phobius"/>
    </source>
</evidence>
<dbReference type="Proteomes" id="UP000183557">
    <property type="component" value="Unassembled WGS sequence"/>
</dbReference>
<keyword evidence="3" id="KW-1185">Reference proteome</keyword>
<protein>
    <submittedName>
        <fullName evidence="2">Uncharacterized protein</fullName>
    </submittedName>
</protein>
<keyword evidence="1" id="KW-0472">Membrane</keyword>
<organism evidence="2 3">
    <name type="scientific">Halobacillus dabanensis</name>
    <dbReference type="NCBI Taxonomy" id="240302"/>
    <lineage>
        <taxon>Bacteria</taxon>
        <taxon>Bacillati</taxon>
        <taxon>Bacillota</taxon>
        <taxon>Bacilli</taxon>
        <taxon>Bacillales</taxon>
        <taxon>Bacillaceae</taxon>
        <taxon>Halobacillus</taxon>
    </lineage>
</organism>
<evidence type="ECO:0000313" key="3">
    <source>
        <dbReference type="Proteomes" id="UP000183557"/>
    </source>
</evidence>
<feature type="transmembrane region" description="Helical" evidence="1">
    <location>
        <begin position="112"/>
        <end position="132"/>
    </location>
</feature>
<accession>A0A1I3TG02</accession>
<keyword evidence="1" id="KW-0812">Transmembrane</keyword>
<name>A0A1I3TG02_HALDA</name>
<feature type="transmembrane region" description="Helical" evidence="1">
    <location>
        <begin position="79"/>
        <end position="100"/>
    </location>
</feature>
<gene>
    <name evidence="2" type="ORF">SAMN04487936_103380</name>
</gene>
<keyword evidence="1" id="KW-1133">Transmembrane helix</keyword>
<proteinExistence type="predicted"/>
<feature type="transmembrane region" description="Helical" evidence="1">
    <location>
        <begin position="7"/>
        <end position="26"/>
    </location>
</feature>
<sequence length="147" mass="17432">MKSNRSIWLLTFILSMLVLLAIYGFGFDFQFLKYEVNEKNQLVMYEGLSGPNPIINSDVSNEQESLSVLGTHMDRFNQWVLAAVLITPFFIASYILLFNEKRMKHHPKKKKYFSWTLATSLIFFTLFIFIWIRYIKLINEAYHNVLF</sequence>
<evidence type="ECO:0000313" key="2">
    <source>
        <dbReference type="EMBL" id="SFJ70104.1"/>
    </source>
</evidence>
<dbReference type="OrthoDB" id="2970919at2"/>
<dbReference type="AlphaFoldDB" id="A0A1I3TG02"/>